<dbReference type="InterPro" id="IPR014710">
    <property type="entry name" value="RmlC-like_jellyroll"/>
</dbReference>
<evidence type="ECO:0000256" key="3">
    <source>
        <dbReference type="ARBA" id="ARBA00023163"/>
    </source>
</evidence>
<accession>A0A2T5C686</accession>
<dbReference type="Pfam" id="PF02311">
    <property type="entry name" value="AraC_binding"/>
    <property type="match status" value="1"/>
</dbReference>
<dbReference type="RefSeq" id="WP_107820561.1">
    <property type="nucleotide sequence ID" value="NZ_OY782574.1"/>
</dbReference>
<dbReference type="GO" id="GO:0003700">
    <property type="term" value="F:DNA-binding transcription factor activity"/>
    <property type="evidence" value="ECO:0007669"/>
    <property type="project" value="InterPro"/>
</dbReference>
<evidence type="ECO:0000256" key="2">
    <source>
        <dbReference type="ARBA" id="ARBA00023125"/>
    </source>
</evidence>
<dbReference type="PROSITE" id="PS01124">
    <property type="entry name" value="HTH_ARAC_FAMILY_2"/>
    <property type="match status" value="1"/>
</dbReference>
<sequence>MIPDKKVRISLPSFLIEPNDVFHIVRRTISTEENLDYHNHDYAEMFWIKEGSGIHVINGRKHPIKKGTLCLIRPQDTHTFICTGKNAGLVVTNIAFNLESLSLYKARYFPDSETFFWTKEETPYTVDLNIDQLNEISTLTDYVLSKKRDYIHLDMLILHVFKLLTEDFNAQSTSIPHWLAFALEQYNTPQLFREGVPGFISLTGRTLDHVNKVIKQHLNQTLTETVTKIKINYAAQRLTMTNVPIKVICHDCGFNTIGHFYKVFRKYNGMTPNTYRAINHRVFQK</sequence>
<dbReference type="Pfam" id="PF12833">
    <property type="entry name" value="HTH_18"/>
    <property type="match status" value="1"/>
</dbReference>
<evidence type="ECO:0000313" key="5">
    <source>
        <dbReference type="EMBL" id="PTN10460.1"/>
    </source>
</evidence>
<reference evidence="5 6" key="1">
    <citation type="submission" date="2018-04" db="EMBL/GenBank/DDBJ databases">
        <title>Genomic Encyclopedia of Archaeal and Bacterial Type Strains, Phase II (KMG-II): from individual species to whole genera.</title>
        <authorList>
            <person name="Goeker M."/>
        </authorList>
    </citation>
    <scope>NUCLEOTIDE SEQUENCE [LARGE SCALE GENOMIC DNA]</scope>
    <source>
        <strain evidence="5 6">DSM 28823</strain>
    </source>
</reference>
<proteinExistence type="predicted"/>
<dbReference type="SUPFAM" id="SSF46689">
    <property type="entry name" value="Homeodomain-like"/>
    <property type="match status" value="1"/>
</dbReference>
<dbReference type="PANTHER" id="PTHR43280">
    <property type="entry name" value="ARAC-FAMILY TRANSCRIPTIONAL REGULATOR"/>
    <property type="match status" value="1"/>
</dbReference>
<dbReference type="Gene3D" id="2.60.120.10">
    <property type="entry name" value="Jelly Rolls"/>
    <property type="match status" value="1"/>
</dbReference>
<comment type="caution">
    <text evidence="5">The sequence shown here is derived from an EMBL/GenBank/DDBJ whole genome shotgun (WGS) entry which is preliminary data.</text>
</comment>
<evidence type="ECO:0000259" key="4">
    <source>
        <dbReference type="PROSITE" id="PS01124"/>
    </source>
</evidence>
<organism evidence="5 6">
    <name type="scientific">Mangrovibacterium marinum</name>
    <dbReference type="NCBI Taxonomy" id="1639118"/>
    <lineage>
        <taxon>Bacteria</taxon>
        <taxon>Pseudomonadati</taxon>
        <taxon>Bacteroidota</taxon>
        <taxon>Bacteroidia</taxon>
        <taxon>Marinilabiliales</taxon>
        <taxon>Prolixibacteraceae</taxon>
        <taxon>Mangrovibacterium</taxon>
    </lineage>
</organism>
<dbReference type="AlphaFoldDB" id="A0A2T5C686"/>
<dbReference type="Proteomes" id="UP000243525">
    <property type="component" value="Unassembled WGS sequence"/>
</dbReference>
<dbReference type="InterPro" id="IPR011051">
    <property type="entry name" value="RmlC_Cupin_sf"/>
</dbReference>
<keyword evidence="2" id="KW-0238">DNA-binding</keyword>
<dbReference type="PROSITE" id="PS00041">
    <property type="entry name" value="HTH_ARAC_FAMILY_1"/>
    <property type="match status" value="1"/>
</dbReference>
<feature type="domain" description="HTH araC/xylS-type" evidence="4">
    <location>
        <begin position="209"/>
        <end position="278"/>
    </location>
</feature>
<dbReference type="InterPro" id="IPR009057">
    <property type="entry name" value="Homeodomain-like_sf"/>
</dbReference>
<dbReference type="SUPFAM" id="SSF51182">
    <property type="entry name" value="RmlC-like cupins"/>
    <property type="match status" value="1"/>
</dbReference>
<protein>
    <submittedName>
        <fullName evidence="5">AraC family transcriptional regulator</fullName>
    </submittedName>
</protein>
<dbReference type="OrthoDB" id="9816335at2"/>
<name>A0A2T5C686_9BACT</name>
<keyword evidence="1" id="KW-0805">Transcription regulation</keyword>
<dbReference type="PANTHER" id="PTHR43280:SF34">
    <property type="entry name" value="ARAC-FAMILY TRANSCRIPTIONAL REGULATOR"/>
    <property type="match status" value="1"/>
</dbReference>
<keyword evidence="3" id="KW-0804">Transcription</keyword>
<dbReference type="EMBL" id="QAAD01000001">
    <property type="protein sequence ID" value="PTN10460.1"/>
    <property type="molecule type" value="Genomic_DNA"/>
</dbReference>
<dbReference type="InterPro" id="IPR018062">
    <property type="entry name" value="HTH_AraC-typ_CS"/>
</dbReference>
<gene>
    <name evidence="5" type="ORF">C8N47_101108</name>
</gene>
<dbReference type="GO" id="GO:0043565">
    <property type="term" value="F:sequence-specific DNA binding"/>
    <property type="evidence" value="ECO:0007669"/>
    <property type="project" value="InterPro"/>
</dbReference>
<dbReference type="InterPro" id="IPR018060">
    <property type="entry name" value="HTH_AraC"/>
</dbReference>
<keyword evidence="6" id="KW-1185">Reference proteome</keyword>
<evidence type="ECO:0000313" key="6">
    <source>
        <dbReference type="Proteomes" id="UP000243525"/>
    </source>
</evidence>
<dbReference type="InterPro" id="IPR003313">
    <property type="entry name" value="AraC-bd"/>
</dbReference>
<dbReference type="SMART" id="SM00342">
    <property type="entry name" value="HTH_ARAC"/>
    <property type="match status" value="1"/>
</dbReference>
<dbReference type="Gene3D" id="1.10.10.60">
    <property type="entry name" value="Homeodomain-like"/>
    <property type="match status" value="1"/>
</dbReference>
<evidence type="ECO:0000256" key="1">
    <source>
        <dbReference type="ARBA" id="ARBA00023015"/>
    </source>
</evidence>